<dbReference type="Proteomes" id="UP000887540">
    <property type="component" value="Unplaced"/>
</dbReference>
<evidence type="ECO:0000313" key="1">
    <source>
        <dbReference type="Proteomes" id="UP000887540"/>
    </source>
</evidence>
<accession>A0A914DZZ6</accession>
<organism evidence="1 2">
    <name type="scientific">Acrobeloides nanus</name>
    <dbReference type="NCBI Taxonomy" id="290746"/>
    <lineage>
        <taxon>Eukaryota</taxon>
        <taxon>Metazoa</taxon>
        <taxon>Ecdysozoa</taxon>
        <taxon>Nematoda</taxon>
        <taxon>Chromadorea</taxon>
        <taxon>Rhabditida</taxon>
        <taxon>Tylenchina</taxon>
        <taxon>Cephalobomorpha</taxon>
        <taxon>Cephaloboidea</taxon>
        <taxon>Cephalobidae</taxon>
        <taxon>Acrobeloides</taxon>
    </lineage>
</organism>
<dbReference type="AlphaFoldDB" id="A0A914DZZ6"/>
<keyword evidence="1" id="KW-1185">Reference proteome</keyword>
<reference evidence="2" key="1">
    <citation type="submission" date="2022-11" db="UniProtKB">
        <authorList>
            <consortium name="WormBaseParasite"/>
        </authorList>
    </citation>
    <scope>IDENTIFICATION</scope>
</reference>
<name>A0A914DZZ6_9BILA</name>
<evidence type="ECO:0000313" key="2">
    <source>
        <dbReference type="WBParaSite" id="ACRNAN_scaffold4602.g32695.t1"/>
    </source>
</evidence>
<dbReference type="WBParaSite" id="ACRNAN_scaffold4602.g32695.t1">
    <property type="protein sequence ID" value="ACRNAN_scaffold4602.g32695.t1"/>
    <property type="gene ID" value="ACRNAN_scaffold4602.g32695"/>
</dbReference>
<protein>
    <submittedName>
        <fullName evidence="2">Uncharacterized protein</fullName>
    </submittedName>
</protein>
<proteinExistence type="predicted"/>
<sequence length="210" mass="24330">MFGHKCEKDAFEWHPHASVLLMEMGVGQLGLAIDTKMRTDDVRALIQILTVFRANVAQLFIDCPIIELLVSQINREQVNLLMEMLRSSRILPPDEFPKKYDYNSVARRNSIGLQSGTFFPKLKKLTITSQSNQLEHLSRLLTYAVGVDYLYETDNIDLLCLKIILGGRGHSNQKKHFRLFRHLTKFRQWTAADRLGERYFQQFSGSNRNL</sequence>